<keyword evidence="1" id="KW-0732">Signal</keyword>
<evidence type="ECO:0008006" key="4">
    <source>
        <dbReference type="Google" id="ProtNLM"/>
    </source>
</evidence>
<dbReference type="Proteomes" id="UP000295724">
    <property type="component" value="Unassembled WGS sequence"/>
</dbReference>
<dbReference type="AlphaFoldDB" id="A0A4R6XTP9"/>
<evidence type="ECO:0000313" key="3">
    <source>
        <dbReference type="Proteomes" id="UP000295724"/>
    </source>
</evidence>
<dbReference type="Gene3D" id="1.10.390.10">
    <property type="entry name" value="Neutral Protease Domain 2"/>
    <property type="match status" value="1"/>
</dbReference>
<protein>
    <recommendedName>
        <fullName evidence="4">Peptidase M61 catalytic domain-containing protein</fullName>
    </recommendedName>
</protein>
<proteinExistence type="predicted"/>
<dbReference type="RefSeq" id="WP_162846837.1">
    <property type="nucleotide sequence ID" value="NZ_SNZB01000003.1"/>
</dbReference>
<feature type="signal peptide" evidence="1">
    <location>
        <begin position="1"/>
        <end position="20"/>
    </location>
</feature>
<name>A0A4R6XTP9_9GAMM</name>
<gene>
    <name evidence="2" type="ORF">C8D91_1801</name>
</gene>
<keyword evidence="3" id="KW-1185">Reference proteome</keyword>
<evidence type="ECO:0000256" key="1">
    <source>
        <dbReference type="SAM" id="SignalP"/>
    </source>
</evidence>
<comment type="caution">
    <text evidence="2">The sequence shown here is derived from an EMBL/GenBank/DDBJ whole genome shotgun (WGS) entry which is preliminary data.</text>
</comment>
<accession>A0A4R6XTP9</accession>
<evidence type="ECO:0000313" key="2">
    <source>
        <dbReference type="EMBL" id="TDR20823.1"/>
    </source>
</evidence>
<sequence>MYTMSICSLLLMLFSQSVLAQNNDYIEAEYLTKESKISAKYCFNHAPNYLRIESNSLADALSHVTWSNFQTTQNLKFRYRSVRLPKGQKGCLNYQVDVKKLSQPRGSKQLNQVHADSLVITTDELLLSPSDQKYRSLPQITIHHDQQIQVSAPWRLIKQSATVTQFQIKPSPRYSEGYLAFAPLDQRNIQMGKSRLRLDIMNGDHSKNNDLIEDWVQTMAGSIVSVGQAFPLTELQILVIVTEGSGGVVPWGQVNRGGGQGVLLVVNPQHGKHRLFADWTAAHEFSHLLTPYTPNDRWLSEGFASYHQNITRLRVGLLDEATAWSKLWAGFERGHKSANEHAAPNLKLAGRKNTMQMYWGGAVIALKADVALQQQSHGRMNLSTALGELQNCCLDTGRAWSARQLFTELDRITATDVFMTLYEQVVQKEPYPDYQYLLKSLGVKKNHYGQIVLDDQAPLAHIRKKIANG</sequence>
<dbReference type="InterPro" id="IPR027268">
    <property type="entry name" value="Peptidase_M4/M1_CTD_sf"/>
</dbReference>
<feature type="chain" id="PRO_5020388781" description="Peptidase M61 catalytic domain-containing protein" evidence="1">
    <location>
        <begin position="21"/>
        <end position="469"/>
    </location>
</feature>
<organism evidence="2 3">
    <name type="scientific">Marinicella litoralis</name>
    <dbReference type="NCBI Taxonomy" id="644220"/>
    <lineage>
        <taxon>Bacteria</taxon>
        <taxon>Pseudomonadati</taxon>
        <taxon>Pseudomonadota</taxon>
        <taxon>Gammaproteobacteria</taxon>
        <taxon>Lysobacterales</taxon>
        <taxon>Marinicellaceae</taxon>
        <taxon>Marinicella</taxon>
    </lineage>
</organism>
<dbReference type="EMBL" id="SNZB01000003">
    <property type="protein sequence ID" value="TDR20823.1"/>
    <property type="molecule type" value="Genomic_DNA"/>
</dbReference>
<reference evidence="2 3" key="1">
    <citation type="submission" date="2019-03" db="EMBL/GenBank/DDBJ databases">
        <title>Genomic Encyclopedia of Type Strains, Phase IV (KMG-IV): sequencing the most valuable type-strain genomes for metagenomic binning, comparative biology and taxonomic classification.</title>
        <authorList>
            <person name="Goeker M."/>
        </authorList>
    </citation>
    <scope>NUCLEOTIDE SEQUENCE [LARGE SCALE GENOMIC DNA]</scope>
    <source>
        <strain evidence="2 3">DSM 25488</strain>
    </source>
</reference>